<dbReference type="EMBL" id="JAAIUW010000001">
    <property type="protein sequence ID" value="KAF7844877.1"/>
    <property type="molecule type" value="Genomic_DNA"/>
</dbReference>
<name>A0A835CMV2_9FABA</name>
<gene>
    <name evidence="2" type="ORF">G2W53_001782</name>
</gene>
<evidence type="ECO:0000256" key="1">
    <source>
        <dbReference type="SAM" id="MobiDB-lite"/>
    </source>
</evidence>
<keyword evidence="3" id="KW-1185">Reference proteome</keyword>
<sequence length="129" mass="14476">MVKNQDHYNQYQQRKTPNDEIGFTTPIMAAIAKEPCQLSVAPKMQPARATPRVHMETMSRAKRFPISENMSAKVKPEKIGQGIQVSSENLSPDSCETQIETSVHFGFANHCLQIGNVNMQNWASFIPNT</sequence>
<protein>
    <submittedName>
        <fullName evidence="2">Uncharacterized protein</fullName>
    </submittedName>
</protein>
<feature type="region of interest" description="Disordered" evidence="1">
    <location>
        <begin position="1"/>
        <end position="20"/>
    </location>
</feature>
<feature type="region of interest" description="Disordered" evidence="1">
    <location>
        <begin position="42"/>
        <end position="79"/>
    </location>
</feature>
<dbReference type="Proteomes" id="UP000634136">
    <property type="component" value="Unassembled WGS sequence"/>
</dbReference>
<evidence type="ECO:0000313" key="2">
    <source>
        <dbReference type="EMBL" id="KAF7844877.1"/>
    </source>
</evidence>
<comment type="caution">
    <text evidence="2">The sequence shown here is derived from an EMBL/GenBank/DDBJ whole genome shotgun (WGS) entry which is preliminary data.</text>
</comment>
<organism evidence="2 3">
    <name type="scientific">Senna tora</name>
    <dbReference type="NCBI Taxonomy" id="362788"/>
    <lineage>
        <taxon>Eukaryota</taxon>
        <taxon>Viridiplantae</taxon>
        <taxon>Streptophyta</taxon>
        <taxon>Embryophyta</taxon>
        <taxon>Tracheophyta</taxon>
        <taxon>Spermatophyta</taxon>
        <taxon>Magnoliopsida</taxon>
        <taxon>eudicotyledons</taxon>
        <taxon>Gunneridae</taxon>
        <taxon>Pentapetalae</taxon>
        <taxon>rosids</taxon>
        <taxon>fabids</taxon>
        <taxon>Fabales</taxon>
        <taxon>Fabaceae</taxon>
        <taxon>Caesalpinioideae</taxon>
        <taxon>Cassia clade</taxon>
        <taxon>Senna</taxon>
    </lineage>
</organism>
<accession>A0A835CMV2</accession>
<dbReference type="AlphaFoldDB" id="A0A835CMV2"/>
<reference evidence="2" key="1">
    <citation type="submission" date="2020-09" db="EMBL/GenBank/DDBJ databases">
        <title>Genome-Enabled Discovery of Anthraquinone Biosynthesis in Senna tora.</title>
        <authorList>
            <person name="Kang S.-H."/>
            <person name="Pandey R.P."/>
            <person name="Lee C.-M."/>
            <person name="Sim J.-S."/>
            <person name="Jeong J.-T."/>
            <person name="Choi B.-S."/>
            <person name="Jung M."/>
            <person name="Ginzburg D."/>
            <person name="Zhao K."/>
            <person name="Won S.Y."/>
            <person name="Oh T.-J."/>
            <person name="Yu Y."/>
            <person name="Kim N.-H."/>
            <person name="Lee O.R."/>
            <person name="Lee T.-H."/>
            <person name="Bashyal P."/>
            <person name="Kim T.-S."/>
            <person name="Lee W.-H."/>
            <person name="Kawkins C."/>
            <person name="Kim C.-K."/>
            <person name="Kim J.S."/>
            <person name="Ahn B.O."/>
            <person name="Rhee S.Y."/>
            <person name="Sohng J.K."/>
        </authorList>
    </citation>
    <scope>NUCLEOTIDE SEQUENCE</scope>
    <source>
        <tissue evidence="2">Leaf</tissue>
    </source>
</reference>
<proteinExistence type="predicted"/>
<evidence type="ECO:0000313" key="3">
    <source>
        <dbReference type="Proteomes" id="UP000634136"/>
    </source>
</evidence>